<dbReference type="OMA" id="ECCSYMS"/>
<evidence type="ECO:0000313" key="2">
    <source>
        <dbReference type="EMBL" id="KAG8465110.1"/>
    </source>
</evidence>
<dbReference type="OrthoDB" id="5135119at2759"/>
<evidence type="ECO:0000313" key="3">
    <source>
        <dbReference type="Proteomes" id="UP000751190"/>
    </source>
</evidence>
<dbReference type="InterPro" id="IPR007312">
    <property type="entry name" value="Phosphoesterase"/>
</dbReference>
<evidence type="ECO:0008006" key="4">
    <source>
        <dbReference type="Google" id="ProtNLM"/>
    </source>
</evidence>
<organism evidence="2 3">
    <name type="scientific">Diacronema lutheri</name>
    <name type="common">Unicellular marine alga</name>
    <name type="synonym">Monochrysis lutheri</name>
    <dbReference type="NCBI Taxonomy" id="2081491"/>
    <lineage>
        <taxon>Eukaryota</taxon>
        <taxon>Haptista</taxon>
        <taxon>Haptophyta</taxon>
        <taxon>Pavlovophyceae</taxon>
        <taxon>Pavlovales</taxon>
        <taxon>Pavlovaceae</taxon>
        <taxon>Diacronema</taxon>
    </lineage>
</organism>
<comment type="caution">
    <text evidence="2">The sequence shown here is derived from an EMBL/GenBank/DDBJ whole genome shotgun (WGS) entry which is preliminary data.</text>
</comment>
<dbReference type="AlphaFoldDB" id="A0A8J6CCS7"/>
<dbReference type="EMBL" id="JAGTXO010000011">
    <property type="protein sequence ID" value="KAG8465110.1"/>
    <property type="molecule type" value="Genomic_DNA"/>
</dbReference>
<evidence type="ECO:0000256" key="1">
    <source>
        <dbReference type="ARBA" id="ARBA00022801"/>
    </source>
</evidence>
<keyword evidence="1" id="KW-0378">Hydrolase</keyword>
<reference evidence="2" key="1">
    <citation type="submission" date="2021-05" db="EMBL/GenBank/DDBJ databases">
        <title>The genome of the haptophyte Pavlova lutheri (Diacronema luteri, Pavlovales) - a model for lipid biosynthesis in eukaryotic algae.</title>
        <authorList>
            <person name="Hulatt C.J."/>
            <person name="Posewitz M.C."/>
        </authorList>
    </citation>
    <scope>NUCLEOTIDE SEQUENCE</scope>
    <source>
        <strain evidence="2">NIVA-4/92</strain>
    </source>
</reference>
<dbReference type="GO" id="GO:0009395">
    <property type="term" value="P:phospholipid catabolic process"/>
    <property type="evidence" value="ECO:0007669"/>
    <property type="project" value="TreeGrafter"/>
</dbReference>
<protein>
    <recommendedName>
        <fullName evidence="4">Phospholipase C</fullName>
    </recommendedName>
</protein>
<proteinExistence type="predicted"/>
<dbReference type="InterPro" id="IPR017850">
    <property type="entry name" value="Alkaline_phosphatase_core_sf"/>
</dbReference>
<dbReference type="Proteomes" id="UP000751190">
    <property type="component" value="Unassembled WGS sequence"/>
</dbReference>
<dbReference type="Gene3D" id="3.40.720.10">
    <property type="entry name" value="Alkaline Phosphatase, subunit A"/>
    <property type="match status" value="2"/>
</dbReference>
<accession>A0A8J6CCS7</accession>
<gene>
    <name evidence="2" type="ORF">KFE25_012473</name>
</gene>
<keyword evidence="3" id="KW-1185">Reference proteome</keyword>
<sequence>MAFLLLAAATPPRKVEHVVVLLMENRAFDHIFGCAWKELPGIDGLQRGHENWVDPSDHSKGKVRATCGSAPYVCKHDLDHSFGGTTIEIFGPNVTDGARPPYPPARMTGFANRSGAHALQAFSPAQLPVKMALAREFGVLNNMYASMPGPSQPNHMFAQSATACGVTETGVDFTQCGGKLPLFPQRTVYDALLEAGHEFALFTNGTAGEGSFGDVYLWGLLRHLPGRVHTYDAPTHGLFARAAAGTLPALSWVVPRGGGERPNDDHPCHDLALGEELLKSVYESVRAGPGWERTVLLVVYDDAGGFADHAPTPLYAPTPGSPCERSDGCPEPFRFDRLGMRLAALLISPLVPRGTIIRDPPGPAGTATRPFANSKYEHASIPATLKNLFGMPGFLTKRDAWAGSLHGELSLEAPRLDTPKHLPEPPAPAPAGVRTVHGCGDPARLTRRQRRHIALFARLLGEQPPRPDAMGAREGDQWLGARIRALLDGVRTGALGRLADEL</sequence>
<dbReference type="GO" id="GO:0042578">
    <property type="term" value="F:phosphoric ester hydrolase activity"/>
    <property type="evidence" value="ECO:0007669"/>
    <property type="project" value="UniProtKB-ARBA"/>
</dbReference>
<name>A0A8J6CCS7_DIALT</name>
<dbReference type="PANTHER" id="PTHR31956:SF1">
    <property type="entry name" value="NON-SPECIFIC PHOSPHOLIPASE C1"/>
    <property type="match status" value="1"/>
</dbReference>
<dbReference type="PANTHER" id="PTHR31956">
    <property type="entry name" value="NON-SPECIFIC PHOSPHOLIPASE C4-RELATED"/>
    <property type="match status" value="1"/>
</dbReference>
<dbReference type="Pfam" id="PF04185">
    <property type="entry name" value="Phosphoesterase"/>
    <property type="match status" value="1"/>
</dbReference>